<evidence type="ECO:0000313" key="3">
    <source>
        <dbReference type="Proteomes" id="UP001165378"/>
    </source>
</evidence>
<dbReference type="EMBL" id="JAKFHA010000001">
    <property type="protein sequence ID" value="MCF2525671.1"/>
    <property type="molecule type" value="Genomic_DNA"/>
</dbReference>
<dbReference type="InterPro" id="IPR050484">
    <property type="entry name" value="Transf_Hexapept/Carb_Anhydrase"/>
</dbReference>
<keyword evidence="3" id="KW-1185">Reference proteome</keyword>
<evidence type="ECO:0000313" key="2">
    <source>
        <dbReference type="EMBL" id="MCF2525671.1"/>
    </source>
</evidence>
<comment type="caution">
    <text evidence="2">The sequence shown here is derived from an EMBL/GenBank/DDBJ whole genome shotgun (WGS) entry which is preliminary data.</text>
</comment>
<organism evidence="2 3">
    <name type="scientific">Yinghuangia soli</name>
    <dbReference type="NCBI Taxonomy" id="2908204"/>
    <lineage>
        <taxon>Bacteria</taxon>
        <taxon>Bacillati</taxon>
        <taxon>Actinomycetota</taxon>
        <taxon>Actinomycetes</taxon>
        <taxon>Kitasatosporales</taxon>
        <taxon>Streptomycetaceae</taxon>
        <taxon>Yinghuangia</taxon>
    </lineage>
</organism>
<reference evidence="2" key="1">
    <citation type="submission" date="2022-01" db="EMBL/GenBank/DDBJ databases">
        <title>Genome-Based Taxonomic Classification of the Phylum Actinobacteria.</title>
        <authorList>
            <person name="Gao Y."/>
        </authorList>
    </citation>
    <scope>NUCLEOTIDE SEQUENCE</scope>
    <source>
        <strain evidence="2">KLBMP 8922</strain>
    </source>
</reference>
<feature type="region of interest" description="Disordered" evidence="1">
    <location>
        <begin position="199"/>
        <end position="223"/>
    </location>
</feature>
<dbReference type="Proteomes" id="UP001165378">
    <property type="component" value="Unassembled WGS sequence"/>
</dbReference>
<feature type="compositionally biased region" description="Basic and acidic residues" evidence="1">
    <location>
        <begin position="199"/>
        <end position="211"/>
    </location>
</feature>
<dbReference type="PANTHER" id="PTHR13061:SF29">
    <property type="entry name" value="GAMMA CARBONIC ANHYDRASE-LIKE 1, MITOCHONDRIAL-RELATED"/>
    <property type="match status" value="1"/>
</dbReference>
<gene>
    <name evidence="2" type="ORF">LZ495_00315</name>
</gene>
<proteinExistence type="predicted"/>
<dbReference type="RefSeq" id="WP_235049703.1">
    <property type="nucleotide sequence ID" value="NZ_JAKFHA010000001.1"/>
</dbReference>
<dbReference type="Gene3D" id="2.160.10.10">
    <property type="entry name" value="Hexapeptide repeat proteins"/>
    <property type="match status" value="1"/>
</dbReference>
<sequence length="223" mass="23535">MARVYEIDSVVPVIDPTAFVHPDAVLVGDVVIGPRCYIGPLVSLRGDFGRITVGPGANVQDGCVVHCFPGTDTVIEEDGHVGHGAILHGCRVGRGVLVGMNAVVMDGVDLGEYAFVAAHTFVKAGTAVPARHLITGSPGVVTRELTDTELAWKANGTRVYQDLAARSLASLRPATALTAVEPDRRRVGTDTSVAVPLHTYRERDREHDREQNTGGADANGAPL</sequence>
<protein>
    <submittedName>
        <fullName evidence="2">Gamma carbonic anhydrase family protein</fullName>
    </submittedName>
</protein>
<dbReference type="CDD" id="cd04745">
    <property type="entry name" value="LbH_paaY_like"/>
    <property type="match status" value="1"/>
</dbReference>
<name>A0AA41PU02_9ACTN</name>
<evidence type="ECO:0000256" key="1">
    <source>
        <dbReference type="SAM" id="MobiDB-lite"/>
    </source>
</evidence>
<dbReference type="InterPro" id="IPR001451">
    <property type="entry name" value="Hexapep"/>
</dbReference>
<accession>A0AA41PU02</accession>
<dbReference type="PANTHER" id="PTHR13061">
    <property type="entry name" value="DYNACTIN SUBUNIT P25"/>
    <property type="match status" value="1"/>
</dbReference>
<dbReference type="Pfam" id="PF00132">
    <property type="entry name" value="Hexapep"/>
    <property type="match status" value="1"/>
</dbReference>
<dbReference type="InterPro" id="IPR011004">
    <property type="entry name" value="Trimer_LpxA-like_sf"/>
</dbReference>
<dbReference type="AlphaFoldDB" id="A0AA41PU02"/>
<dbReference type="SUPFAM" id="SSF51161">
    <property type="entry name" value="Trimeric LpxA-like enzymes"/>
    <property type="match status" value="1"/>
</dbReference>